<evidence type="ECO:0000313" key="2">
    <source>
        <dbReference type="Proteomes" id="UP000838686"/>
    </source>
</evidence>
<dbReference type="RefSeq" id="WP_236343853.1">
    <property type="nucleotide sequence ID" value="NZ_CAKMMF010000020.1"/>
</dbReference>
<comment type="caution">
    <text evidence="1">The sequence shown here is derived from an EMBL/GenBank/DDBJ whole genome shotgun (WGS) entry which is preliminary data.</text>
</comment>
<reference evidence="1" key="1">
    <citation type="submission" date="2022-01" db="EMBL/GenBank/DDBJ databases">
        <authorList>
            <person name="Criscuolo A."/>
        </authorList>
    </citation>
    <scope>NUCLEOTIDE SEQUENCE</scope>
    <source>
        <strain evidence="1">CIP111893</strain>
    </source>
</reference>
<keyword evidence="2" id="KW-1185">Reference proteome</keyword>
<protein>
    <submittedName>
        <fullName evidence="1">Uncharacterized protein</fullName>
    </submittedName>
</protein>
<proteinExistence type="predicted"/>
<dbReference type="EMBL" id="CAKMMF010000020">
    <property type="protein sequence ID" value="CAH1212215.1"/>
    <property type="molecule type" value="Genomic_DNA"/>
</dbReference>
<organism evidence="1 2">
    <name type="scientific">Paenibacillus plantiphilus</name>
    <dbReference type="NCBI Taxonomy" id="2905650"/>
    <lineage>
        <taxon>Bacteria</taxon>
        <taxon>Bacillati</taxon>
        <taxon>Bacillota</taxon>
        <taxon>Bacilli</taxon>
        <taxon>Bacillales</taxon>
        <taxon>Paenibacillaceae</taxon>
        <taxon>Paenibacillus</taxon>
    </lineage>
</organism>
<name>A0ABN8GUM0_9BACL</name>
<gene>
    <name evidence="1" type="ORF">PAECIP111893_03502</name>
</gene>
<accession>A0ABN8GUM0</accession>
<dbReference type="Proteomes" id="UP000838686">
    <property type="component" value="Unassembled WGS sequence"/>
</dbReference>
<sequence length="57" mass="6586">MKRIDKDKLCDHLDVCIELAEGKDEQRIAEVLRNLQQEIRDGEFDAEEVGREKGGDE</sequence>
<evidence type="ECO:0000313" key="1">
    <source>
        <dbReference type="EMBL" id="CAH1212215.1"/>
    </source>
</evidence>